<name>A0A257T5V4_9PROT</name>
<gene>
    <name evidence="2" type="ORF">B7Z70_07125</name>
</gene>
<evidence type="ECO:0000259" key="1">
    <source>
        <dbReference type="Pfam" id="PF12697"/>
    </source>
</evidence>
<dbReference type="InterPro" id="IPR000073">
    <property type="entry name" value="AB_hydrolase_1"/>
</dbReference>
<sequence>MNWARQAGGQGRTLVLLHGWGMEGRVFDPWLAYLTPHFRCVRYDLPGHGATPCAAGLGWEGSMAALAALLAEEGESPLLLGWSLGGLLALGLAARRPDLLSGLILMAASPAFRQRPDWAWGVDAATLAGFADALRVDPAGTRERFLALQVMNDPQARQQLNAMRGWPLPDPRCLADGLVLLRDEDLRQELPPPSLPTLILHGERDRIVPAAAARWLHGALPGSRYASFATVGHAPFLSAPAECARILLEWLG</sequence>
<dbReference type="InterPro" id="IPR050228">
    <property type="entry name" value="Carboxylesterase_BioH"/>
</dbReference>
<dbReference type="AlphaFoldDB" id="A0A257T5V4"/>
<proteinExistence type="predicted"/>
<dbReference type="PRINTS" id="PR00111">
    <property type="entry name" value="ABHYDROLASE"/>
</dbReference>
<dbReference type="PANTHER" id="PTHR43194:SF5">
    <property type="entry name" value="PIMELOYL-[ACYL-CARRIER PROTEIN] METHYL ESTER ESTERASE"/>
    <property type="match status" value="1"/>
</dbReference>
<dbReference type="PANTHER" id="PTHR43194">
    <property type="entry name" value="HYDROLASE ALPHA/BETA FOLD FAMILY"/>
    <property type="match status" value="1"/>
</dbReference>
<reference evidence="2 3" key="1">
    <citation type="submission" date="2017-03" db="EMBL/GenBank/DDBJ databases">
        <title>Lifting the veil on microbial sulfur biogeochemistry in mining wastewaters.</title>
        <authorList>
            <person name="Kantor R.S."/>
            <person name="Colenbrander Nelson T."/>
            <person name="Marshall S."/>
            <person name="Bennett D."/>
            <person name="Apte S."/>
            <person name="Camacho D."/>
            <person name="Thomas B.C."/>
            <person name="Warren L.A."/>
            <person name="Banfield J.F."/>
        </authorList>
    </citation>
    <scope>NUCLEOTIDE SEQUENCE [LARGE SCALE GENOMIC DNA]</scope>
    <source>
        <strain evidence="2">21-59-9</strain>
    </source>
</reference>
<evidence type="ECO:0000313" key="2">
    <source>
        <dbReference type="EMBL" id="OYV80933.1"/>
    </source>
</evidence>
<protein>
    <submittedName>
        <fullName evidence="2">Pimeloyl-[acyl-carrier protein] methyl ester esterase</fullName>
    </submittedName>
</protein>
<dbReference type="Gene3D" id="3.40.50.1820">
    <property type="entry name" value="alpha/beta hydrolase"/>
    <property type="match status" value="1"/>
</dbReference>
<feature type="domain" description="AB hydrolase-1" evidence="1">
    <location>
        <begin position="14"/>
        <end position="245"/>
    </location>
</feature>
<comment type="caution">
    <text evidence="2">The sequence shown here is derived from an EMBL/GenBank/DDBJ whole genome shotgun (WGS) entry which is preliminary data.</text>
</comment>
<accession>A0A257T5V4</accession>
<dbReference type="Pfam" id="PF12697">
    <property type="entry name" value="Abhydrolase_6"/>
    <property type="match status" value="1"/>
</dbReference>
<evidence type="ECO:0000313" key="3">
    <source>
        <dbReference type="Proteomes" id="UP000216779"/>
    </source>
</evidence>
<dbReference type="EMBL" id="NCBC01000222">
    <property type="protein sequence ID" value="OYV80933.1"/>
    <property type="molecule type" value="Genomic_DNA"/>
</dbReference>
<dbReference type="Proteomes" id="UP000216779">
    <property type="component" value="Unassembled WGS sequence"/>
</dbReference>
<dbReference type="InterPro" id="IPR029058">
    <property type="entry name" value="AB_hydrolase_fold"/>
</dbReference>
<organism evidence="2 3">
    <name type="scientific">Acidithiobacillus ferrivorans</name>
    <dbReference type="NCBI Taxonomy" id="160808"/>
    <lineage>
        <taxon>Bacteria</taxon>
        <taxon>Pseudomonadati</taxon>
        <taxon>Pseudomonadota</taxon>
        <taxon>Acidithiobacillia</taxon>
        <taxon>Acidithiobacillales</taxon>
        <taxon>Acidithiobacillaceae</taxon>
        <taxon>Acidithiobacillus</taxon>
    </lineage>
</organism>
<dbReference type="SUPFAM" id="SSF53474">
    <property type="entry name" value="alpha/beta-Hydrolases"/>
    <property type="match status" value="1"/>
</dbReference>